<evidence type="ECO:0000313" key="2">
    <source>
        <dbReference type="Proteomes" id="UP001438707"/>
    </source>
</evidence>
<comment type="caution">
    <text evidence="1">The sequence shown here is derived from an EMBL/GenBank/DDBJ whole genome shotgun (WGS) entry which is preliminary data.</text>
</comment>
<organism evidence="1 2">
    <name type="scientific">Apatococcus lobatus</name>
    <dbReference type="NCBI Taxonomy" id="904363"/>
    <lineage>
        <taxon>Eukaryota</taxon>
        <taxon>Viridiplantae</taxon>
        <taxon>Chlorophyta</taxon>
        <taxon>core chlorophytes</taxon>
        <taxon>Trebouxiophyceae</taxon>
        <taxon>Chlorellales</taxon>
        <taxon>Chlorellaceae</taxon>
        <taxon>Apatococcus</taxon>
    </lineage>
</organism>
<protein>
    <submittedName>
        <fullName evidence="1">Uncharacterized protein</fullName>
    </submittedName>
</protein>
<keyword evidence="2" id="KW-1185">Reference proteome</keyword>
<sequence length="79" mass="9419">MDLLYLLLITHPRTKARRSWNLLWWRLEAAVWRLAAWLLQDFEPWFKWLLFDACKNAIVNVLAQAFPLLQPVLALFGLL</sequence>
<dbReference type="EMBL" id="JALJOS010000058">
    <property type="protein sequence ID" value="KAK9818636.1"/>
    <property type="molecule type" value="Genomic_DNA"/>
</dbReference>
<accession>A0AAW1PY71</accession>
<reference evidence="1 2" key="1">
    <citation type="journal article" date="2024" name="Nat. Commun.">
        <title>Phylogenomics reveals the evolutionary origins of lichenization in chlorophyte algae.</title>
        <authorList>
            <person name="Puginier C."/>
            <person name="Libourel C."/>
            <person name="Otte J."/>
            <person name="Skaloud P."/>
            <person name="Haon M."/>
            <person name="Grisel S."/>
            <person name="Petersen M."/>
            <person name="Berrin J.G."/>
            <person name="Delaux P.M."/>
            <person name="Dal Grande F."/>
            <person name="Keller J."/>
        </authorList>
    </citation>
    <scope>NUCLEOTIDE SEQUENCE [LARGE SCALE GENOMIC DNA]</scope>
    <source>
        <strain evidence="1 2">SAG 2145</strain>
    </source>
</reference>
<dbReference type="AlphaFoldDB" id="A0AAW1PY71"/>
<gene>
    <name evidence="1" type="ORF">WJX74_006554</name>
</gene>
<proteinExistence type="predicted"/>
<name>A0AAW1PY71_9CHLO</name>
<dbReference type="Proteomes" id="UP001438707">
    <property type="component" value="Unassembled WGS sequence"/>
</dbReference>
<evidence type="ECO:0000313" key="1">
    <source>
        <dbReference type="EMBL" id="KAK9818636.1"/>
    </source>
</evidence>